<dbReference type="EMBL" id="JAQJZL010000003">
    <property type="protein sequence ID" value="KAJ6047662.1"/>
    <property type="molecule type" value="Genomic_DNA"/>
</dbReference>
<dbReference type="AlphaFoldDB" id="A0AAD6III6"/>
<evidence type="ECO:0000256" key="1">
    <source>
        <dbReference type="SAM" id="MobiDB-lite"/>
    </source>
</evidence>
<accession>A0AAD6III6</accession>
<reference evidence="2" key="1">
    <citation type="journal article" date="2023" name="IMA Fungus">
        <title>Comparative genomic study of the Penicillium genus elucidates a diverse pangenome and 15 lateral gene transfer events.</title>
        <authorList>
            <person name="Petersen C."/>
            <person name="Sorensen T."/>
            <person name="Nielsen M.R."/>
            <person name="Sondergaard T.E."/>
            <person name="Sorensen J.L."/>
            <person name="Fitzpatrick D.A."/>
            <person name="Frisvad J.C."/>
            <person name="Nielsen K.L."/>
        </authorList>
    </citation>
    <scope>NUCLEOTIDE SEQUENCE</scope>
    <source>
        <strain evidence="2">IBT 15450</strain>
    </source>
</reference>
<protein>
    <submittedName>
        <fullName evidence="2">Uncharacterized protein</fullName>
    </submittedName>
</protein>
<evidence type="ECO:0000313" key="2">
    <source>
        <dbReference type="EMBL" id="KAJ6047662.1"/>
    </source>
</evidence>
<keyword evidence="3" id="KW-1185">Reference proteome</keyword>
<reference evidence="2" key="2">
    <citation type="submission" date="2023-01" db="EMBL/GenBank/DDBJ databases">
        <authorList>
            <person name="Petersen C."/>
        </authorList>
    </citation>
    <scope>NUCLEOTIDE SEQUENCE</scope>
    <source>
        <strain evidence="2">IBT 15450</strain>
    </source>
</reference>
<feature type="compositionally biased region" description="Acidic residues" evidence="1">
    <location>
        <begin position="647"/>
        <end position="668"/>
    </location>
</feature>
<evidence type="ECO:0000313" key="3">
    <source>
        <dbReference type="Proteomes" id="UP001219568"/>
    </source>
</evidence>
<feature type="region of interest" description="Disordered" evidence="1">
    <location>
        <begin position="643"/>
        <end position="668"/>
    </location>
</feature>
<name>A0AAD6III6_PENCN</name>
<gene>
    <name evidence="2" type="ORF">N7460_003809</name>
</gene>
<sequence>MSFPNPKAVPFAPDPTPAPAPAPIPPTGVQPRRPSARGSNREIGYVTQAENTSCRLRSYKGSIGDGQTEWGDDGFINEDYRVGGPYMCSLPLTITPLPRRHRLNALKEKDRIRKEVHDILASIGIKKPPMHIARCTSQVKPEHRPITTLFIHAERENRIDHIWLEASLQIYHFLSDNDMPEICVEIADSRIYKPYKFAPIQQIPSIWHWDRIIAETTKRIDLTDVITIGCMRVQAPIAPNYVPTVLVTVEMESERDFREMRDIITAILDKYGLPTISVLILRDELVTKAKGSPGFDRTMLDGVARAGRNFGSARSHLSYGKLGGFVELEFDGTDLDPMILGVTCFHSVRSDKDSHVVSRQKRFAKWDKEGLNLFEEQKKREICFVEQPPLHDLTLQLQINKKRIATIKNQPRFQSCRYHEANGILHNRPKKEQSSYRVWKQELAELTEFNNEIEEFRPNARLGYVAACSGNRFLQKTSEWSSNTFNVKMDWALLEILQARTSTNQCDCHHEYLHQLTDEEMEDPQATAFWINGIGGPSQGRYNGLRTCLVSEQVVEGGEEDDWVVVAAPRWSFEHTVVAGSKDPKVSFSMPGDTGSLIHFWKGGVVGMVSSMLRYSKITFFTHVNDLLADIKDQTGASKVQIMGPPLEEEDAHEDDDEGVDLDSEPEI</sequence>
<feature type="compositionally biased region" description="Pro residues" evidence="1">
    <location>
        <begin position="12"/>
        <end position="28"/>
    </location>
</feature>
<feature type="region of interest" description="Disordered" evidence="1">
    <location>
        <begin position="1"/>
        <end position="40"/>
    </location>
</feature>
<comment type="caution">
    <text evidence="2">The sequence shown here is derived from an EMBL/GenBank/DDBJ whole genome shotgun (WGS) entry which is preliminary data.</text>
</comment>
<organism evidence="2 3">
    <name type="scientific">Penicillium canescens</name>
    <dbReference type="NCBI Taxonomy" id="5083"/>
    <lineage>
        <taxon>Eukaryota</taxon>
        <taxon>Fungi</taxon>
        <taxon>Dikarya</taxon>
        <taxon>Ascomycota</taxon>
        <taxon>Pezizomycotina</taxon>
        <taxon>Eurotiomycetes</taxon>
        <taxon>Eurotiomycetidae</taxon>
        <taxon>Eurotiales</taxon>
        <taxon>Aspergillaceae</taxon>
        <taxon>Penicillium</taxon>
    </lineage>
</organism>
<dbReference type="Proteomes" id="UP001219568">
    <property type="component" value="Unassembled WGS sequence"/>
</dbReference>
<proteinExistence type="predicted"/>